<dbReference type="PRINTS" id="PR00038">
    <property type="entry name" value="HTHLUXR"/>
</dbReference>
<evidence type="ECO:0000259" key="4">
    <source>
        <dbReference type="PROSITE" id="PS50043"/>
    </source>
</evidence>
<feature type="domain" description="Response regulatory" evidence="5">
    <location>
        <begin position="5"/>
        <end position="121"/>
    </location>
</feature>
<evidence type="ECO:0000256" key="2">
    <source>
        <dbReference type="ARBA" id="ARBA00023125"/>
    </source>
</evidence>
<dbReference type="RefSeq" id="WP_170032285.1">
    <property type="nucleotide sequence ID" value="NZ_JABDTL010000001.1"/>
</dbReference>
<dbReference type="Proteomes" id="UP000582837">
    <property type="component" value="Unassembled WGS sequence"/>
</dbReference>
<proteinExistence type="predicted"/>
<dbReference type="InterPro" id="IPR058245">
    <property type="entry name" value="NreC/VraR/RcsB-like_REC"/>
</dbReference>
<dbReference type="SUPFAM" id="SSF52172">
    <property type="entry name" value="CheY-like"/>
    <property type="match status" value="1"/>
</dbReference>
<dbReference type="CDD" id="cd06170">
    <property type="entry name" value="LuxR_C_like"/>
    <property type="match status" value="1"/>
</dbReference>
<dbReference type="GO" id="GO:0000160">
    <property type="term" value="P:phosphorelay signal transduction system"/>
    <property type="evidence" value="ECO:0007669"/>
    <property type="project" value="InterPro"/>
</dbReference>
<dbReference type="SMART" id="SM00448">
    <property type="entry name" value="REC"/>
    <property type="match status" value="1"/>
</dbReference>
<keyword evidence="2 6" id="KW-0238">DNA-binding</keyword>
<dbReference type="InterPro" id="IPR039420">
    <property type="entry name" value="WalR-like"/>
</dbReference>
<dbReference type="InterPro" id="IPR000792">
    <property type="entry name" value="Tscrpt_reg_LuxR_C"/>
</dbReference>
<reference evidence="6 7" key="1">
    <citation type="submission" date="2020-08" db="EMBL/GenBank/DDBJ databases">
        <title>Genomic Encyclopedia of Type Strains, Phase IV (KMG-IV): sequencing the most valuable type-strain genomes for metagenomic binning, comparative biology and taxonomic classification.</title>
        <authorList>
            <person name="Goeker M."/>
        </authorList>
    </citation>
    <scope>NUCLEOTIDE SEQUENCE [LARGE SCALE GENOMIC DNA]</scope>
    <source>
        <strain evidence="6 7">DSM 29007</strain>
    </source>
</reference>
<name>A0A841H0X1_9BACT</name>
<dbReference type="InterPro" id="IPR001789">
    <property type="entry name" value="Sig_transdc_resp-reg_receiver"/>
</dbReference>
<dbReference type="InterPro" id="IPR016032">
    <property type="entry name" value="Sig_transdc_resp-reg_C-effctor"/>
</dbReference>
<dbReference type="PROSITE" id="PS50043">
    <property type="entry name" value="HTH_LUXR_2"/>
    <property type="match status" value="1"/>
</dbReference>
<keyword evidence="7" id="KW-1185">Reference proteome</keyword>
<evidence type="ECO:0000313" key="7">
    <source>
        <dbReference type="Proteomes" id="UP000582837"/>
    </source>
</evidence>
<dbReference type="Gene3D" id="3.40.50.2300">
    <property type="match status" value="1"/>
</dbReference>
<dbReference type="InterPro" id="IPR011006">
    <property type="entry name" value="CheY-like_superfamily"/>
</dbReference>
<dbReference type="CDD" id="cd17535">
    <property type="entry name" value="REC_NarL-like"/>
    <property type="match status" value="1"/>
</dbReference>
<dbReference type="Pfam" id="PF00072">
    <property type="entry name" value="Response_reg"/>
    <property type="match status" value="1"/>
</dbReference>
<dbReference type="GO" id="GO:0006355">
    <property type="term" value="P:regulation of DNA-templated transcription"/>
    <property type="evidence" value="ECO:0007669"/>
    <property type="project" value="InterPro"/>
</dbReference>
<dbReference type="PROSITE" id="PS00622">
    <property type="entry name" value="HTH_LUXR_1"/>
    <property type="match status" value="1"/>
</dbReference>
<dbReference type="SUPFAM" id="SSF46894">
    <property type="entry name" value="C-terminal effector domain of the bipartite response regulators"/>
    <property type="match status" value="1"/>
</dbReference>
<dbReference type="PROSITE" id="PS50110">
    <property type="entry name" value="RESPONSE_REGULATORY"/>
    <property type="match status" value="1"/>
</dbReference>
<evidence type="ECO:0000259" key="5">
    <source>
        <dbReference type="PROSITE" id="PS50110"/>
    </source>
</evidence>
<evidence type="ECO:0000313" key="6">
    <source>
        <dbReference type="EMBL" id="MBB6071660.1"/>
    </source>
</evidence>
<dbReference type="PANTHER" id="PTHR43214">
    <property type="entry name" value="TWO-COMPONENT RESPONSE REGULATOR"/>
    <property type="match status" value="1"/>
</dbReference>
<gene>
    <name evidence="6" type="ORF">HNQ61_003299</name>
</gene>
<dbReference type="SMART" id="SM00421">
    <property type="entry name" value="HTH_LUXR"/>
    <property type="match status" value="1"/>
</dbReference>
<evidence type="ECO:0000256" key="1">
    <source>
        <dbReference type="ARBA" id="ARBA00022553"/>
    </source>
</evidence>
<feature type="domain" description="HTH luxR-type" evidence="4">
    <location>
        <begin position="140"/>
        <end position="205"/>
    </location>
</feature>
<organism evidence="6 7">
    <name type="scientific">Longimicrobium terrae</name>
    <dbReference type="NCBI Taxonomy" id="1639882"/>
    <lineage>
        <taxon>Bacteria</taxon>
        <taxon>Pseudomonadati</taxon>
        <taxon>Gemmatimonadota</taxon>
        <taxon>Longimicrobiia</taxon>
        <taxon>Longimicrobiales</taxon>
        <taxon>Longimicrobiaceae</taxon>
        <taxon>Longimicrobium</taxon>
    </lineage>
</organism>
<dbReference type="Pfam" id="PF00196">
    <property type="entry name" value="GerE"/>
    <property type="match status" value="1"/>
</dbReference>
<dbReference type="AlphaFoldDB" id="A0A841H0X1"/>
<dbReference type="EMBL" id="JACHIA010000010">
    <property type="protein sequence ID" value="MBB6071660.1"/>
    <property type="molecule type" value="Genomic_DNA"/>
</dbReference>
<feature type="modified residue" description="4-aspartylphosphate" evidence="3">
    <location>
        <position position="56"/>
    </location>
</feature>
<accession>A0A841H0X1</accession>
<sequence>MSGFRILLGDDHELVLEGLRSLVEAEPDMRVIATATNGRQVIDAVRRDPPDVVVMDLEMGEMNGLRCLEVIKRESPGVRVLVLTAYGDGESMRAALEGGADGFALKTEPPQQTVASIRQVCRGQLVFPLAARKWLLRSESPGDATTPSARETEILALVSEGLTNAQIAHRLRVSDNTVKFHLQNLYLKLGVRNRTEATAWYLREGRARRA</sequence>
<comment type="caution">
    <text evidence="6">The sequence shown here is derived from an EMBL/GenBank/DDBJ whole genome shotgun (WGS) entry which is preliminary data.</text>
</comment>
<protein>
    <submittedName>
        <fullName evidence="6">DNA-binding NarL/FixJ family response regulator</fullName>
    </submittedName>
</protein>
<evidence type="ECO:0000256" key="3">
    <source>
        <dbReference type="PROSITE-ProRule" id="PRU00169"/>
    </source>
</evidence>
<keyword evidence="1 3" id="KW-0597">Phosphoprotein</keyword>
<dbReference type="GO" id="GO:0003677">
    <property type="term" value="F:DNA binding"/>
    <property type="evidence" value="ECO:0007669"/>
    <property type="project" value="UniProtKB-KW"/>
</dbReference>